<dbReference type="GeneID" id="80034257"/>
<protein>
    <submittedName>
        <fullName evidence="2">Uncharacterized protein</fullName>
    </submittedName>
</protein>
<keyword evidence="3" id="KW-1185">Reference proteome</keyword>
<dbReference type="EMBL" id="MZ274308">
    <property type="protein sequence ID" value="QYC54967.1"/>
    <property type="molecule type" value="Genomic_DNA"/>
</dbReference>
<feature type="region of interest" description="Disordered" evidence="1">
    <location>
        <begin position="50"/>
        <end position="69"/>
    </location>
</feature>
<sequence>MEIIWKEPPPAVSSEKAGILAELQKHPGRWALVQSRYKSSSAAAPWRKLGCEATHRRSESGKAGEYDGT</sequence>
<dbReference type="Proteomes" id="UP000826536">
    <property type="component" value="Segment"/>
</dbReference>
<evidence type="ECO:0000256" key="1">
    <source>
        <dbReference type="SAM" id="MobiDB-lite"/>
    </source>
</evidence>
<proteinExistence type="predicted"/>
<name>A0AAE8BDI1_9CAUD</name>
<gene>
    <name evidence="2" type="primary">50</name>
    <name evidence="2" type="ORF">SEA_POPPER_50</name>
</gene>
<accession>A0AAE8BDI1</accession>
<evidence type="ECO:0000313" key="3">
    <source>
        <dbReference type="Proteomes" id="UP000826536"/>
    </source>
</evidence>
<reference evidence="2" key="1">
    <citation type="submission" date="2021-05" db="EMBL/GenBank/DDBJ databases">
        <authorList>
            <person name="Oduselu T.J."/>
            <person name="Akomolafe A.O."/>
            <person name="Emem I.S."/>
            <person name="Adedeji R.O."/>
            <person name="Ojebola B.M."/>
            <person name="Daramola O.I."/>
            <person name="Olatinwo S.O."/>
            <person name="Taiwo A.E."/>
            <person name="Ayodele I.E."/>
            <person name="Atoyebi A.N."/>
            <person name="Raifu M."/>
            <person name="Adebiyi I."/>
            <person name="Ogunleye V.I."/>
            <person name="Faleye T.O.C."/>
            <person name="Bakarey A.S."/>
            <person name="Adewumi O.M."/>
            <person name="Anetor J.I."/>
            <person name="Ademowo O.G."/>
            <person name="Pollenz R.S."/>
            <person name="Garlena R.A."/>
            <person name="Russell D.A."/>
            <person name="Pope W.H."/>
            <person name="Jacobs-Sera D."/>
            <person name="Hatfull G.F."/>
        </authorList>
    </citation>
    <scope>NUCLEOTIDE SEQUENCE</scope>
</reference>
<dbReference type="KEGG" id="vg:80034257"/>
<evidence type="ECO:0000313" key="2">
    <source>
        <dbReference type="EMBL" id="QYC54967.1"/>
    </source>
</evidence>
<dbReference type="RefSeq" id="YP_010761145.1">
    <property type="nucleotide sequence ID" value="NC_073592.1"/>
</dbReference>
<organism evidence="2 3">
    <name type="scientific">Arthrobacter phage Popper</name>
    <dbReference type="NCBI Taxonomy" id="2859633"/>
    <lineage>
        <taxon>Viruses</taxon>
        <taxon>Duplodnaviria</taxon>
        <taxon>Heunggongvirae</taxon>
        <taxon>Uroviricota</taxon>
        <taxon>Caudoviricetes</taxon>
        <taxon>Daemsvirinae</taxon>
        <taxon>Nanditavirus</taxon>
        <taxon>Nanditavirus popper</taxon>
    </lineage>
</organism>